<evidence type="ECO:0000313" key="1">
    <source>
        <dbReference type="EMBL" id="KKL04844.1"/>
    </source>
</evidence>
<comment type="caution">
    <text evidence="1">The sequence shown here is derived from an EMBL/GenBank/DDBJ whole genome shotgun (WGS) entry which is preliminary data.</text>
</comment>
<gene>
    <name evidence="1" type="ORF">LCGC14_2612020</name>
</gene>
<proteinExistence type="predicted"/>
<name>A0A0F9A5K8_9ZZZZ</name>
<organism evidence="1">
    <name type="scientific">marine sediment metagenome</name>
    <dbReference type="NCBI Taxonomy" id="412755"/>
    <lineage>
        <taxon>unclassified sequences</taxon>
        <taxon>metagenomes</taxon>
        <taxon>ecological metagenomes</taxon>
    </lineage>
</organism>
<dbReference type="EMBL" id="LAZR01044363">
    <property type="protein sequence ID" value="KKL04844.1"/>
    <property type="molecule type" value="Genomic_DNA"/>
</dbReference>
<dbReference type="AlphaFoldDB" id="A0A0F9A5K8"/>
<accession>A0A0F9A5K8</accession>
<reference evidence="1" key="1">
    <citation type="journal article" date="2015" name="Nature">
        <title>Complex archaea that bridge the gap between prokaryotes and eukaryotes.</title>
        <authorList>
            <person name="Spang A."/>
            <person name="Saw J.H."/>
            <person name="Jorgensen S.L."/>
            <person name="Zaremba-Niedzwiedzka K."/>
            <person name="Martijn J."/>
            <person name="Lind A.E."/>
            <person name="van Eijk R."/>
            <person name="Schleper C."/>
            <person name="Guy L."/>
            <person name="Ettema T.J."/>
        </authorList>
    </citation>
    <scope>NUCLEOTIDE SEQUENCE</scope>
</reference>
<protein>
    <submittedName>
        <fullName evidence="1">Uncharacterized protein</fullName>
    </submittedName>
</protein>
<feature type="non-terminal residue" evidence="1">
    <location>
        <position position="63"/>
    </location>
</feature>
<sequence length="63" mass="7086">MNRNDELAVRLILLCAVFLLTMLLISIYASAQVPPITAPKGYSSNAEVFLGWMKYSAHVQIRF</sequence>